<evidence type="ECO:0000313" key="2">
    <source>
        <dbReference type="Proteomes" id="UP000827976"/>
    </source>
</evidence>
<protein>
    <submittedName>
        <fullName evidence="1">Pre-mRNA-processing factor 40 protein</fullName>
    </submittedName>
</protein>
<evidence type="ECO:0000313" key="1">
    <source>
        <dbReference type="EMBL" id="KAH7661266.1"/>
    </source>
</evidence>
<organism evidence="1 2">
    <name type="scientific">Dioscorea alata</name>
    <name type="common">Purple yam</name>
    <dbReference type="NCBI Taxonomy" id="55571"/>
    <lineage>
        <taxon>Eukaryota</taxon>
        <taxon>Viridiplantae</taxon>
        <taxon>Streptophyta</taxon>
        <taxon>Embryophyta</taxon>
        <taxon>Tracheophyta</taxon>
        <taxon>Spermatophyta</taxon>
        <taxon>Magnoliopsida</taxon>
        <taxon>Liliopsida</taxon>
        <taxon>Dioscoreales</taxon>
        <taxon>Dioscoreaceae</taxon>
        <taxon>Dioscorea</taxon>
    </lineage>
</organism>
<keyword evidence="2" id="KW-1185">Reference proteome</keyword>
<dbReference type="EMBL" id="CM037025">
    <property type="protein sequence ID" value="KAH7661266.1"/>
    <property type="molecule type" value="Genomic_DNA"/>
</dbReference>
<accession>A0ACB7ULA2</accession>
<sequence>MSSNPQPSGSQPMRPSGVGSAGPSQNFGPPMPVQFRPVVPNQQAHQFIPAASQQFQPVGQGMPASNVGIPAQTQVPHFSQPMHHLPPRSAQQPGQAPAASQAMPMLYASPNRPITSGPLQPQQNSQLSNNNLSNAATPGLPLSASYTFASSYSQPPNNINTPSHFPTTPQMPSSGVPLAGQTWSASAPQSAPLVIQNAQVIQQSSGSMGTNTAPSVQSSPTEQSSDWQEHTAADGKRYYYNKKTKQSSWEKPPELMTPIERADASTVWKEFTTAEGRKYYYNKVTKTSKWTIPEELKLAREQAEKPGTMSGHTDPAIVAISSATATVTSIVPPTSLPGTSPAEVSPAPMSVNIVNPSPVVASGSPSIGALASAEISVGASLGTIDAAGISKLSMPLTSMAGNSGVTLDVTRTMNRVNDDTSSKQNTVSTADGVSAQSTEDAKTSIPVAGITNVPSLEEKIADDEPVYANKLEAKNAFKALLESANVESDWSWEQTMRVILNDKRYTALKTPGERKQAFNEYLGQRRKQELEEKRIKQKKAREEFTKMLEECEELASSTRWSKAVSMFEDDERFSAVERTRDREDLFESYLLELQKKEKAKAVEEHKKNIQEYKSFLESCDYIKANSQWRKFQDRLEADERCSRLEILDRLEIFQEYIRGLEKEEEEQKKIQKDQLRRAERRNRDAFRTMMEGHVASGILTAKTYWRDYCAKIKESPAYLAVSMNTSGSTPKDLFDDVAEELDKQFQEDKAQIKEAAKIGKLTLTSAWGFEDFKAAIFSDDNLKGISDINLKLVFEELLERAKEKEEKEAKKRQRLVDKFSDLLYSIKEITATSVWEECKSLFEDSEEYKSIGEEGFAKDIFEDYVVKLQEKLKEKDRRRDEEKAKKEKEREEKEKRKEKEKEKEKERKDKDKEREKEKGKERSRKEETESENVDVTDNHGSKDKKREKEKERKHRKRSRADDVSSENDEKEESKRSRKHNSDHKKSKKHAYSNDSDNKSRHKKHKKDRDGSHRNGAYEELEDGEVGEDGEIH</sequence>
<gene>
    <name evidence="1" type="ORF">IHE45_15G052700</name>
</gene>
<reference evidence="2" key="1">
    <citation type="journal article" date="2022" name="Nat. Commun.">
        <title>Chromosome evolution and the genetic basis of agronomically important traits in greater yam.</title>
        <authorList>
            <person name="Bredeson J.V."/>
            <person name="Lyons J.B."/>
            <person name="Oniyinde I.O."/>
            <person name="Okereke N.R."/>
            <person name="Kolade O."/>
            <person name="Nnabue I."/>
            <person name="Nwadili C.O."/>
            <person name="Hribova E."/>
            <person name="Parker M."/>
            <person name="Nwogha J."/>
            <person name="Shu S."/>
            <person name="Carlson J."/>
            <person name="Kariba R."/>
            <person name="Muthemba S."/>
            <person name="Knop K."/>
            <person name="Barton G.J."/>
            <person name="Sherwood A.V."/>
            <person name="Lopez-Montes A."/>
            <person name="Asiedu R."/>
            <person name="Jamnadass R."/>
            <person name="Muchugi A."/>
            <person name="Goodstein D."/>
            <person name="Egesi C.N."/>
            <person name="Featherston J."/>
            <person name="Asfaw A."/>
            <person name="Simpson G.G."/>
            <person name="Dolezel J."/>
            <person name="Hendre P.S."/>
            <person name="Van Deynze A."/>
            <person name="Kumar P.L."/>
            <person name="Obidiegwu J.E."/>
            <person name="Bhattacharjee R."/>
            <person name="Rokhsar D.S."/>
        </authorList>
    </citation>
    <scope>NUCLEOTIDE SEQUENCE [LARGE SCALE GENOMIC DNA]</scope>
    <source>
        <strain evidence="2">cv. TDa95/00328</strain>
    </source>
</reference>
<proteinExistence type="predicted"/>
<comment type="caution">
    <text evidence="1">The sequence shown here is derived from an EMBL/GenBank/DDBJ whole genome shotgun (WGS) entry which is preliminary data.</text>
</comment>
<dbReference type="Proteomes" id="UP000827976">
    <property type="component" value="Chromosome 15"/>
</dbReference>
<name>A0ACB7ULA2_DIOAL</name>